<dbReference type="GO" id="GO:0008097">
    <property type="term" value="F:5S rRNA binding"/>
    <property type="evidence" value="ECO:0007669"/>
    <property type="project" value="TreeGrafter"/>
</dbReference>
<organism evidence="8 9">
    <name type="scientific">candidate division TM6 bacterium JCVI TM6SC1</name>
    <dbReference type="NCBI Taxonomy" id="1306947"/>
    <lineage>
        <taxon>Bacteria</taxon>
        <taxon>Candidatus Babelota</taxon>
        <taxon>Vermiphilus</taxon>
    </lineage>
</organism>
<evidence type="ECO:0000256" key="5">
    <source>
        <dbReference type="ARBA" id="ARBA00023274"/>
    </source>
</evidence>
<dbReference type="AlphaFoldDB" id="A0A0D2JE76"/>
<dbReference type="PANTHER" id="PTHR12899">
    <property type="entry name" value="39S RIBOSOMAL PROTEIN L18, MITOCHONDRIAL"/>
    <property type="match status" value="1"/>
</dbReference>
<dbReference type="NCBIfam" id="TIGR00060">
    <property type="entry name" value="L18_bact"/>
    <property type="match status" value="1"/>
</dbReference>
<name>A0A0D2JE76_9BACT</name>
<evidence type="ECO:0000256" key="7">
    <source>
        <dbReference type="HAMAP-Rule" id="MF_01337"/>
    </source>
</evidence>
<dbReference type="CDD" id="cd00432">
    <property type="entry name" value="Ribosomal_L18_L5e"/>
    <property type="match status" value="1"/>
</dbReference>
<keyword evidence="5 7" id="KW-0687">Ribonucleoprotein</keyword>
<dbReference type="Gene3D" id="3.30.420.100">
    <property type="match status" value="1"/>
</dbReference>
<dbReference type="PANTHER" id="PTHR12899:SF3">
    <property type="entry name" value="LARGE RIBOSOMAL SUBUNIT PROTEIN UL18M"/>
    <property type="match status" value="1"/>
</dbReference>
<keyword evidence="3 7" id="KW-0694">RNA-binding</keyword>
<evidence type="ECO:0000256" key="1">
    <source>
        <dbReference type="ARBA" id="ARBA00007116"/>
    </source>
</evidence>
<evidence type="ECO:0000256" key="3">
    <source>
        <dbReference type="ARBA" id="ARBA00022884"/>
    </source>
</evidence>
<evidence type="ECO:0000256" key="6">
    <source>
        <dbReference type="ARBA" id="ARBA00035197"/>
    </source>
</evidence>
<sequence>MNKKAHTRAARVRHGLKGRSGLPRLSVFRSLSNIYVQIIDDSQHHTLVACSSNDIEVKGDKKTVAFQVGKELARRAQEKGITAVVFDRGRFMYHGRVKAVAEGAREGGLKI</sequence>
<gene>
    <name evidence="7" type="primary">rplR</name>
    <name evidence="8" type="ORF">J120_03275</name>
</gene>
<keyword evidence="2 7" id="KW-0699">rRNA-binding</keyword>
<proteinExistence type="inferred from homology"/>
<dbReference type="FunFam" id="3.30.420.100:FF:000001">
    <property type="entry name" value="50S ribosomal protein L18"/>
    <property type="match status" value="1"/>
</dbReference>
<dbReference type="eggNOG" id="COG0256">
    <property type="taxonomic scope" value="Bacteria"/>
</dbReference>
<dbReference type="GO" id="GO:0003735">
    <property type="term" value="F:structural constituent of ribosome"/>
    <property type="evidence" value="ECO:0007669"/>
    <property type="project" value="InterPro"/>
</dbReference>
<evidence type="ECO:0000256" key="4">
    <source>
        <dbReference type="ARBA" id="ARBA00022980"/>
    </source>
</evidence>
<evidence type="ECO:0000313" key="9">
    <source>
        <dbReference type="Proteomes" id="UP000032214"/>
    </source>
</evidence>
<dbReference type="GO" id="GO:1990904">
    <property type="term" value="C:ribonucleoprotein complex"/>
    <property type="evidence" value="ECO:0007669"/>
    <property type="project" value="UniProtKB-KW"/>
</dbReference>
<evidence type="ECO:0000256" key="2">
    <source>
        <dbReference type="ARBA" id="ARBA00022730"/>
    </source>
</evidence>
<accession>A0A0D2JE76</accession>
<dbReference type="HAMAP" id="MF_01337_B">
    <property type="entry name" value="Ribosomal_uL18_B"/>
    <property type="match status" value="1"/>
</dbReference>
<dbReference type="GO" id="GO:0006412">
    <property type="term" value="P:translation"/>
    <property type="evidence" value="ECO:0007669"/>
    <property type="project" value="UniProtKB-UniRule"/>
</dbReference>
<dbReference type="InterPro" id="IPR057268">
    <property type="entry name" value="Ribosomal_L18"/>
</dbReference>
<dbReference type="SUPFAM" id="SSF53137">
    <property type="entry name" value="Translational machinery components"/>
    <property type="match status" value="1"/>
</dbReference>
<protein>
    <recommendedName>
        <fullName evidence="6 7">Large ribosomal subunit protein uL18</fullName>
    </recommendedName>
</protein>
<comment type="similarity">
    <text evidence="1 7">Belongs to the universal ribosomal protein uL18 family.</text>
</comment>
<keyword evidence="4 7" id="KW-0689">Ribosomal protein</keyword>
<dbReference type="GO" id="GO:0005840">
    <property type="term" value="C:ribosome"/>
    <property type="evidence" value="ECO:0007669"/>
    <property type="project" value="UniProtKB-KW"/>
</dbReference>
<dbReference type="InterPro" id="IPR004389">
    <property type="entry name" value="Ribosomal_uL18_bac-type"/>
</dbReference>
<dbReference type="Pfam" id="PF00861">
    <property type="entry name" value="Ribosomal_L18p"/>
    <property type="match status" value="1"/>
</dbReference>
<keyword evidence="9" id="KW-1185">Reference proteome</keyword>
<comment type="caution">
    <text evidence="8">The sequence shown here is derived from an EMBL/GenBank/DDBJ whole genome shotgun (WGS) entry which is preliminary data.</text>
</comment>
<dbReference type="Proteomes" id="UP000032214">
    <property type="component" value="Unassembled WGS sequence"/>
</dbReference>
<dbReference type="STRING" id="1306947.J120_03275"/>
<comment type="subunit">
    <text evidence="7">Part of the 50S ribosomal subunit; part of the 5S rRNA/L5/L18/L25 subcomplex. Contacts the 5S and 23S rRNAs.</text>
</comment>
<dbReference type="InterPro" id="IPR005484">
    <property type="entry name" value="Ribosomal_uL18_bac/plant/anim"/>
</dbReference>
<dbReference type="GO" id="GO:0005737">
    <property type="term" value="C:cytoplasm"/>
    <property type="evidence" value="ECO:0007669"/>
    <property type="project" value="UniProtKB-ARBA"/>
</dbReference>
<comment type="function">
    <text evidence="7">This is one of the proteins that bind and probably mediate the attachment of the 5S RNA into the large ribosomal subunit, where it forms part of the central protuberance.</text>
</comment>
<reference evidence="8 9" key="1">
    <citation type="journal article" date="2013" name="Proc. Natl. Acad. Sci. U.S.A.">
        <title>Candidate phylum TM6 genome recovered from a hospital sink biofilm provides genomic insights into this uncultivated phylum.</title>
        <authorList>
            <person name="McLean J.S."/>
            <person name="Lombardo M.J."/>
            <person name="Badger J.H."/>
            <person name="Edlund A."/>
            <person name="Novotny M."/>
            <person name="Yee-Greenbaum J."/>
            <person name="Vyahhi N."/>
            <person name="Hall A.P."/>
            <person name="Yang Y."/>
            <person name="Dupont C.L."/>
            <person name="Ziegler M.G."/>
            <person name="Chitsaz H."/>
            <person name="Allen A.E."/>
            <person name="Yooseph S."/>
            <person name="Tesler G."/>
            <person name="Pevzner P.A."/>
            <person name="Friedman R.M."/>
            <person name="Nealson K.H."/>
            <person name="Venter J.C."/>
            <person name="Lasken R.S."/>
        </authorList>
    </citation>
    <scope>NUCLEOTIDE SEQUENCE [LARGE SCALE GENOMIC DNA]</scope>
    <source>
        <strain evidence="8 9">TM6SC1</strain>
    </source>
</reference>
<dbReference type="EMBL" id="ARQD01000002">
    <property type="protein sequence ID" value="KIX85356.1"/>
    <property type="molecule type" value="Genomic_DNA"/>
</dbReference>
<evidence type="ECO:0000313" key="8">
    <source>
        <dbReference type="EMBL" id="KIX85356.1"/>
    </source>
</evidence>